<protein>
    <submittedName>
        <fullName evidence="1">Uncharacterized protein</fullName>
    </submittedName>
</protein>
<dbReference type="Proteomes" id="UP001108029">
    <property type="component" value="Unassembled WGS sequence"/>
</dbReference>
<dbReference type="EMBL" id="JAJSBI010000033">
    <property type="protein sequence ID" value="MCD9879843.1"/>
    <property type="molecule type" value="Genomic_DNA"/>
</dbReference>
<dbReference type="RefSeq" id="WP_232654789.1">
    <property type="nucleotide sequence ID" value="NZ_JAJSBI010000033.1"/>
</dbReference>
<keyword evidence="2" id="KW-1185">Reference proteome</keyword>
<dbReference type="AlphaFoldDB" id="A0A9Q3VTQ9"/>
<comment type="caution">
    <text evidence="1">The sequence shown here is derived from an EMBL/GenBank/DDBJ whole genome shotgun (WGS) entry which is preliminary data.</text>
</comment>
<gene>
    <name evidence="1" type="ORF">LJ657_41020</name>
</gene>
<organism evidence="1 2">
    <name type="scientific">Streptomyces guryensis</name>
    <dbReference type="NCBI Taxonomy" id="2886947"/>
    <lineage>
        <taxon>Bacteria</taxon>
        <taxon>Bacillati</taxon>
        <taxon>Actinomycetota</taxon>
        <taxon>Actinomycetes</taxon>
        <taxon>Kitasatosporales</taxon>
        <taxon>Streptomycetaceae</taxon>
        <taxon>Streptomyces</taxon>
    </lineage>
</organism>
<proteinExistence type="predicted"/>
<evidence type="ECO:0000313" key="2">
    <source>
        <dbReference type="Proteomes" id="UP001108029"/>
    </source>
</evidence>
<accession>A0A9Q3VTQ9</accession>
<reference evidence="1" key="1">
    <citation type="submission" date="2021-12" db="EMBL/GenBank/DDBJ databases">
        <authorList>
            <person name="Lee J.-H."/>
            <person name="Kim S.-B."/>
        </authorList>
    </citation>
    <scope>NUCLEOTIDE SEQUENCE</scope>
    <source>
        <strain evidence="1">NR30</strain>
    </source>
</reference>
<name>A0A9Q3VTQ9_9ACTN</name>
<evidence type="ECO:0000313" key="1">
    <source>
        <dbReference type="EMBL" id="MCD9879843.1"/>
    </source>
</evidence>
<sequence>MRLLLVFRESGGPGWREVGATVVEPAFWTYVDGLLARAKEVEARRAREAGMVDAESLRHAAAVTADLTARRAAIVKLPDPAQRLGALRELADELRAAYPGDGGRG</sequence>